<dbReference type="EMBL" id="GBRH01216939">
    <property type="protein sequence ID" value="JAD80956.1"/>
    <property type="molecule type" value="Transcribed_RNA"/>
</dbReference>
<sequence length="48" mass="5365">MDAKSKYLSISIVITKKSQMSSQMVGCLVFLSILICTVQMIIELVRVD</sequence>
<reference evidence="2" key="1">
    <citation type="submission" date="2014-09" db="EMBL/GenBank/DDBJ databases">
        <authorList>
            <person name="Magalhaes I.L.F."/>
            <person name="Oliveira U."/>
            <person name="Santos F.R."/>
            <person name="Vidigal T.H.D.A."/>
            <person name="Brescovit A.D."/>
            <person name="Santos A.J."/>
        </authorList>
    </citation>
    <scope>NUCLEOTIDE SEQUENCE</scope>
    <source>
        <tissue evidence="2">Shoot tissue taken approximately 20 cm above the soil surface</tissue>
    </source>
</reference>
<evidence type="ECO:0000313" key="2">
    <source>
        <dbReference type="EMBL" id="JAD80956.1"/>
    </source>
</evidence>
<keyword evidence="1" id="KW-1133">Transmembrane helix</keyword>
<proteinExistence type="predicted"/>
<keyword evidence="1" id="KW-0472">Membrane</keyword>
<dbReference type="AlphaFoldDB" id="A0A0A9CZC3"/>
<evidence type="ECO:0000256" key="1">
    <source>
        <dbReference type="SAM" id="Phobius"/>
    </source>
</evidence>
<feature type="transmembrane region" description="Helical" evidence="1">
    <location>
        <begin position="21"/>
        <end position="42"/>
    </location>
</feature>
<name>A0A0A9CZC3_ARUDO</name>
<organism evidence="2">
    <name type="scientific">Arundo donax</name>
    <name type="common">Giant reed</name>
    <name type="synonym">Donax arundinaceus</name>
    <dbReference type="NCBI Taxonomy" id="35708"/>
    <lineage>
        <taxon>Eukaryota</taxon>
        <taxon>Viridiplantae</taxon>
        <taxon>Streptophyta</taxon>
        <taxon>Embryophyta</taxon>
        <taxon>Tracheophyta</taxon>
        <taxon>Spermatophyta</taxon>
        <taxon>Magnoliopsida</taxon>
        <taxon>Liliopsida</taxon>
        <taxon>Poales</taxon>
        <taxon>Poaceae</taxon>
        <taxon>PACMAD clade</taxon>
        <taxon>Arundinoideae</taxon>
        <taxon>Arundineae</taxon>
        <taxon>Arundo</taxon>
    </lineage>
</organism>
<accession>A0A0A9CZC3</accession>
<reference evidence="2" key="2">
    <citation type="journal article" date="2015" name="Data Brief">
        <title>Shoot transcriptome of the giant reed, Arundo donax.</title>
        <authorList>
            <person name="Barrero R.A."/>
            <person name="Guerrero F.D."/>
            <person name="Moolhuijzen P."/>
            <person name="Goolsby J.A."/>
            <person name="Tidwell J."/>
            <person name="Bellgard S.E."/>
            <person name="Bellgard M.I."/>
        </authorList>
    </citation>
    <scope>NUCLEOTIDE SEQUENCE</scope>
    <source>
        <tissue evidence="2">Shoot tissue taken approximately 20 cm above the soil surface</tissue>
    </source>
</reference>
<protein>
    <submittedName>
        <fullName evidence="2">Uncharacterized protein</fullName>
    </submittedName>
</protein>
<keyword evidence="1" id="KW-0812">Transmembrane</keyword>